<dbReference type="InterPro" id="IPR036452">
    <property type="entry name" value="Ribo_hydro-like"/>
</dbReference>
<dbReference type="GO" id="GO:0005829">
    <property type="term" value="C:cytosol"/>
    <property type="evidence" value="ECO:0007669"/>
    <property type="project" value="TreeGrafter"/>
</dbReference>
<accession>A0A1C6HWC5</accession>
<dbReference type="Pfam" id="PF01156">
    <property type="entry name" value="IU_nuc_hydro"/>
    <property type="match status" value="1"/>
</dbReference>
<dbReference type="AlphaFoldDB" id="A0A1C6HWC5"/>
<dbReference type="GO" id="GO:0008477">
    <property type="term" value="F:purine nucleosidase activity"/>
    <property type="evidence" value="ECO:0007669"/>
    <property type="project" value="TreeGrafter"/>
</dbReference>
<protein>
    <submittedName>
        <fullName evidence="4">Pyrimidine-specific ribonucleoside hydrolase rihB</fullName>
        <ecNumber evidence="4">3.2.2.8</ecNumber>
    </submittedName>
</protein>
<reference evidence="4" key="1">
    <citation type="submission" date="2015-09" db="EMBL/GenBank/DDBJ databases">
        <authorList>
            <consortium name="Pathogen Informatics"/>
        </authorList>
    </citation>
    <scope>NUCLEOTIDE SEQUENCE</scope>
    <source>
        <strain evidence="4">2789STDY5834896</strain>
    </source>
</reference>
<dbReference type="Gene3D" id="3.90.245.10">
    <property type="entry name" value="Ribonucleoside hydrolase-like"/>
    <property type="match status" value="1"/>
</dbReference>
<dbReference type="CDD" id="cd02651">
    <property type="entry name" value="nuc_hydro_IU_UC_XIUA"/>
    <property type="match status" value="1"/>
</dbReference>
<dbReference type="InterPro" id="IPR001910">
    <property type="entry name" value="Inosine/uridine_hydrolase_dom"/>
</dbReference>
<feature type="domain" description="Inosine/uridine-preferring nucleoside hydrolase" evidence="3">
    <location>
        <begin position="6"/>
        <end position="301"/>
    </location>
</feature>
<name>A0A1C6HWC5_9FIRM</name>
<dbReference type="SUPFAM" id="SSF53590">
    <property type="entry name" value="Nucleoside hydrolase"/>
    <property type="match status" value="1"/>
</dbReference>
<evidence type="ECO:0000313" key="4">
    <source>
        <dbReference type="EMBL" id="SCJ61403.1"/>
    </source>
</evidence>
<dbReference type="PANTHER" id="PTHR12304:SF4">
    <property type="entry name" value="URIDINE NUCLEOSIDASE"/>
    <property type="match status" value="1"/>
</dbReference>
<evidence type="ECO:0000256" key="2">
    <source>
        <dbReference type="ARBA" id="ARBA00023295"/>
    </source>
</evidence>
<sequence length="311" mass="33562">MDRQKIILDCDPGHDDAIAIMLAAKHPDIDLLGITVVAGNQTLDKTLPNALHICQTLELDVPVYAGMSLPLVRQQVVAANIHGESGLDGPVFEPLTRCEEKIGAVQFIIDTLMASDGDITLVPVGPLTNIAVAMRAQPAIVPKIKQIVLMGGAYGLGNTTPAAEFNIYADPEAAHVVFSSGVPLVMMGLDLTNQTACTMAVIERMETIGNRAGKLFGDIMRFTHKTQHDAYGLDGGPVHDVTCVAYLIDPSIFTVQDMYAEVDITGGPSYGRTLCDYYHVYGDKAPNCKVGITLDQERFWDLVAESVEQYS</sequence>
<dbReference type="InterPro" id="IPR015910">
    <property type="entry name" value="I/U_nuclsd_hydro_CS"/>
</dbReference>
<dbReference type="GO" id="GO:0006152">
    <property type="term" value="P:purine nucleoside catabolic process"/>
    <property type="evidence" value="ECO:0007669"/>
    <property type="project" value="TreeGrafter"/>
</dbReference>
<evidence type="ECO:0000256" key="1">
    <source>
        <dbReference type="ARBA" id="ARBA00022801"/>
    </source>
</evidence>
<keyword evidence="1 4" id="KW-0378">Hydrolase</keyword>
<evidence type="ECO:0000259" key="3">
    <source>
        <dbReference type="Pfam" id="PF01156"/>
    </source>
</evidence>
<dbReference type="GO" id="GO:0045437">
    <property type="term" value="F:uridine nucleosidase activity"/>
    <property type="evidence" value="ECO:0007669"/>
    <property type="project" value="UniProtKB-ARBA"/>
</dbReference>
<proteinExistence type="predicted"/>
<gene>
    <name evidence="4" type="primary">rihB_6</name>
    <name evidence="4" type="ORF">SAMEA3545359_01062</name>
</gene>
<dbReference type="EC" id="3.2.2.8" evidence="4"/>
<dbReference type="NCBIfam" id="NF007417">
    <property type="entry name" value="PRK09955.1"/>
    <property type="match status" value="1"/>
</dbReference>
<keyword evidence="2 4" id="KW-0326">Glycosidase</keyword>
<organism evidence="4">
    <name type="scientific">uncultured Anaerotruncus sp</name>
    <dbReference type="NCBI Taxonomy" id="905011"/>
    <lineage>
        <taxon>Bacteria</taxon>
        <taxon>Bacillati</taxon>
        <taxon>Bacillota</taxon>
        <taxon>Clostridia</taxon>
        <taxon>Eubacteriales</taxon>
        <taxon>Oscillospiraceae</taxon>
        <taxon>Anaerotruncus</taxon>
        <taxon>environmental samples</taxon>
    </lineage>
</organism>
<dbReference type="EMBL" id="FMHG01000001">
    <property type="protein sequence ID" value="SCJ61403.1"/>
    <property type="molecule type" value="Genomic_DNA"/>
</dbReference>
<dbReference type="PROSITE" id="PS01247">
    <property type="entry name" value="IUNH"/>
    <property type="match status" value="1"/>
</dbReference>
<dbReference type="PANTHER" id="PTHR12304">
    <property type="entry name" value="INOSINE-URIDINE PREFERRING NUCLEOSIDE HYDROLASE"/>
    <property type="match status" value="1"/>
</dbReference>
<dbReference type="InterPro" id="IPR023186">
    <property type="entry name" value="IUNH"/>
</dbReference>